<reference evidence="2 3" key="1">
    <citation type="submission" date="2013-11" db="EMBL/GenBank/DDBJ databases">
        <title>The Damaraland mole rat (Fukomys damarensis) genome and evolution of African mole rats.</title>
        <authorList>
            <person name="Gladyshev V.N."/>
            <person name="Fang X."/>
        </authorList>
    </citation>
    <scope>NUCLEOTIDE SEQUENCE [LARGE SCALE GENOMIC DNA]</scope>
    <source>
        <tissue evidence="2">Liver</tissue>
    </source>
</reference>
<accession>A0A091CS97</accession>
<dbReference type="Pfam" id="PF15021">
    <property type="entry name" value="SHLD1_C"/>
    <property type="match status" value="1"/>
</dbReference>
<organism evidence="2 3">
    <name type="scientific">Fukomys damarensis</name>
    <name type="common">Damaraland mole rat</name>
    <name type="synonym">Cryptomys damarensis</name>
    <dbReference type="NCBI Taxonomy" id="885580"/>
    <lineage>
        <taxon>Eukaryota</taxon>
        <taxon>Metazoa</taxon>
        <taxon>Chordata</taxon>
        <taxon>Craniata</taxon>
        <taxon>Vertebrata</taxon>
        <taxon>Euteleostomi</taxon>
        <taxon>Mammalia</taxon>
        <taxon>Eutheria</taxon>
        <taxon>Euarchontoglires</taxon>
        <taxon>Glires</taxon>
        <taxon>Rodentia</taxon>
        <taxon>Hystricomorpha</taxon>
        <taxon>Bathyergidae</taxon>
        <taxon>Fukomys</taxon>
    </lineage>
</organism>
<evidence type="ECO:0000313" key="3">
    <source>
        <dbReference type="Proteomes" id="UP000028990"/>
    </source>
</evidence>
<protein>
    <recommendedName>
        <fullName evidence="1">Shieldin complex subunit 1 C-terminal domain-containing protein</fullName>
    </recommendedName>
</protein>
<dbReference type="PANTHER" id="PTHR36863">
    <property type="entry name" value="SHIELDIN COMPLEX SUBUNIT 1"/>
    <property type="match status" value="1"/>
</dbReference>
<proteinExistence type="predicted"/>
<evidence type="ECO:0000313" key="2">
    <source>
        <dbReference type="EMBL" id="KFO22184.1"/>
    </source>
</evidence>
<dbReference type="EMBL" id="KN124112">
    <property type="protein sequence ID" value="KFO22184.1"/>
    <property type="molecule type" value="Genomic_DNA"/>
</dbReference>
<dbReference type="Proteomes" id="UP000028990">
    <property type="component" value="Unassembled WGS sequence"/>
</dbReference>
<sequence>MAPQFPVPVSCCVGRAMAAAESPRGDSLDLPSASAIGDYVLLRRPGPSVGVGGDSLSSADFHSVPCSSDVEPDPGTPVGFLVTTDETQPEEHKSGEEEQTGSAFTNADFSLKVSARYRVALNESHYHQQAFWSSCHVIPSHTLVLFPGNPFHEGKHIEIKREAQPNLDSSNLNTELKDSQSCENFWLDPSAKGQLEAKDEDAGLRESLDRFYDVFGRPQPASEDPLLASVCHCLSQKIAELQGQGSQKYALRSFQMARVIFSREGCSVLRKHCRDTRFYPLCEGSLALDDEKQTPGLSKDVIHFLLQQNVMEDP</sequence>
<name>A0A091CS97_FUKDA</name>
<dbReference type="PANTHER" id="PTHR36863:SF1">
    <property type="entry name" value="SHIELDIN COMPLEX SUBUNIT 1"/>
    <property type="match status" value="1"/>
</dbReference>
<dbReference type="AlphaFoldDB" id="A0A091CS97"/>
<dbReference type="GO" id="GO:2001032">
    <property type="term" value="P:regulation of double-strand break repair via nonhomologous end joining"/>
    <property type="evidence" value="ECO:0007669"/>
    <property type="project" value="InterPro"/>
</dbReference>
<keyword evidence="3" id="KW-1185">Reference proteome</keyword>
<gene>
    <name evidence="2" type="ORF">H920_16423</name>
</gene>
<feature type="domain" description="Shieldin complex subunit 1 C-terminal" evidence="1">
    <location>
        <begin position="194"/>
        <end position="312"/>
    </location>
</feature>
<dbReference type="InterPro" id="IPR027821">
    <property type="entry name" value="SHLD1"/>
</dbReference>
<dbReference type="InterPro" id="IPR053898">
    <property type="entry name" value="SHLD1_C"/>
</dbReference>
<evidence type="ECO:0000259" key="1">
    <source>
        <dbReference type="Pfam" id="PF15021"/>
    </source>
</evidence>
<dbReference type="eggNOG" id="ENOG502SUXK">
    <property type="taxonomic scope" value="Eukaryota"/>
</dbReference>